<keyword evidence="1" id="KW-1133">Transmembrane helix</keyword>
<sequence>MKAAALSANVMSVIKKIAMIIIVLIYSEFTID</sequence>
<dbReference type="Proteomes" id="UP000236735">
    <property type="component" value="Unassembled WGS sequence"/>
</dbReference>
<feature type="transmembrane region" description="Helical" evidence="1">
    <location>
        <begin position="6"/>
        <end position="26"/>
    </location>
</feature>
<evidence type="ECO:0000313" key="2">
    <source>
        <dbReference type="EMBL" id="SEF93121.1"/>
    </source>
</evidence>
<keyword evidence="1" id="KW-0812">Transmembrane</keyword>
<accession>A0A1H5W1V9</accession>
<proteinExistence type="predicted"/>
<organism evidence="2 3">
    <name type="scientific">Xylanibacter ruminicola</name>
    <name type="common">Prevotella ruminicola</name>
    <dbReference type="NCBI Taxonomy" id="839"/>
    <lineage>
        <taxon>Bacteria</taxon>
        <taxon>Pseudomonadati</taxon>
        <taxon>Bacteroidota</taxon>
        <taxon>Bacteroidia</taxon>
        <taxon>Bacteroidales</taxon>
        <taxon>Prevotellaceae</taxon>
        <taxon>Xylanibacter</taxon>
    </lineage>
</organism>
<keyword evidence="1" id="KW-0472">Membrane</keyword>
<dbReference type="AlphaFoldDB" id="A0A1H5W1V9"/>
<name>A0A1H5W1V9_XYLRU</name>
<evidence type="ECO:0000256" key="1">
    <source>
        <dbReference type="SAM" id="Phobius"/>
    </source>
</evidence>
<protein>
    <submittedName>
        <fullName evidence="2">Uncharacterized protein</fullName>
    </submittedName>
</protein>
<dbReference type="EMBL" id="FNUV01000005">
    <property type="protein sequence ID" value="SEF93121.1"/>
    <property type="molecule type" value="Genomic_DNA"/>
</dbReference>
<evidence type="ECO:0000313" key="3">
    <source>
        <dbReference type="Proteomes" id="UP000236735"/>
    </source>
</evidence>
<gene>
    <name evidence="2" type="ORF">SAMN05216354_2173</name>
</gene>
<reference evidence="2 3" key="1">
    <citation type="submission" date="2016-10" db="EMBL/GenBank/DDBJ databases">
        <authorList>
            <person name="de Groot N.N."/>
        </authorList>
    </citation>
    <scope>NUCLEOTIDE SEQUENCE [LARGE SCALE GENOMIC DNA]</scope>
    <source>
        <strain evidence="2 3">AR32</strain>
    </source>
</reference>